<dbReference type="EMBL" id="CABFNX010000001">
    <property type="protein sequence ID" value="VUC71227.1"/>
    <property type="molecule type" value="Genomic_DNA"/>
</dbReference>
<protein>
    <submittedName>
        <fullName evidence="1">Uncharacterized protein</fullName>
    </submittedName>
</protein>
<dbReference type="AlphaFoldDB" id="A0A509B9G9"/>
<sequence length="39" mass="4786">MFCVSDYYRMYCTILFMDAPELFLLTKRCKFDVIYLCDN</sequence>
<gene>
    <name evidence="1" type="ORF">NCTC3046_01783</name>
</gene>
<reference evidence="1" key="1">
    <citation type="submission" date="2019-06" db="EMBL/GenBank/DDBJ databases">
        <authorList>
            <consortium name="Pathogen Informatics"/>
        </authorList>
    </citation>
    <scope>NUCLEOTIDE SEQUENCE</scope>
    <source>
        <strain evidence="1">NCTC3046</strain>
    </source>
</reference>
<name>A0A509B9G9_9ENTR</name>
<evidence type="ECO:0000313" key="1">
    <source>
        <dbReference type="EMBL" id="VUC71227.1"/>
    </source>
</evidence>
<accession>A0A509B9G9</accession>
<proteinExistence type="predicted"/>
<organism evidence="1">
    <name type="scientific">Salmonella sp. NCTC 3046</name>
    <dbReference type="NCBI Taxonomy" id="2583580"/>
    <lineage>
        <taxon>Bacteria</taxon>
        <taxon>Pseudomonadati</taxon>
        <taxon>Pseudomonadota</taxon>
        <taxon>Gammaproteobacteria</taxon>
        <taxon>Enterobacterales</taxon>
        <taxon>Enterobacteriaceae</taxon>
        <taxon>Salmonella</taxon>
    </lineage>
</organism>